<organism evidence="3 4">
    <name type="scientific">Williamsia marianensis</name>
    <dbReference type="NCBI Taxonomy" id="85044"/>
    <lineage>
        <taxon>Bacteria</taxon>
        <taxon>Bacillati</taxon>
        <taxon>Actinomycetota</taxon>
        <taxon>Actinomycetes</taxon>
        <taxon>Mycobacteriales</taxon>
        <taxon>Nocardiaceae</taxon>
        <taxon>Williamsia</taxon>
    </lineage>
</organism>
<feature type="domain" description="UspA" evidence="2">
    <location>
        <begin position="6"/>
        <end position="144"/>
    </location>
</feature>
<comment type="caution">
    <text evidence="3">The sequence shown here is derived from an EMBL/GenBank/DDBJ whole genome shotgun (WGS) entry which is preliminary data.</text>
</comment>
<dbReference type="PANTHER" id="PTHR31964">
    <property type="entry name" value="ADENINE NUCLEOTIDE ALPHA HYDROLASES-LIKE SUPERFAMILY PROTEIN"/>
    <property type="match status" value="1"/>
</dbReference>
<dbReference type="RefSeq" id="WP_317714595.1">
    <property type="nucleotide sequence ID" value="NZ_JAWLUM010000004.1"/>
</dbReference>
<evidence type="ECO:0000259" key="2">
    <source>
        <dbReference type="Pfam" id="PF00582"/>
    </source>
</evidence>
<name>A0ABU4F0X5_WILMA</name>
<protein>
    <submittedName>
        <fullName evidence="3">Universal stress protein</fullName>
    </submittedName>
</protein>
<reference evidence="3 4" key="1">
    <citation type="submission" date="2023-10" db="EMBL/GenBank/DDBJ databases">
        <title>Development of a sustainable strategy for remediation of hydrocarbon-contaminated territories based on the waste exchange concept.</title>
        <authorList>
            <person name="Krivoruchko A."/>
        </authorList>
    </citation>
    <scope>NUCLEOTIDE SEQUENCE [LARGE SCALE GENOMIC DNA]</scope>
    <source>
        <strain evidence="3 4">IEGM 1236</strain>
    </source>
</reference>
<dbReference type="Proteomes" id="UP001185792">
    <property type="component" value="Unassembled WGS sequence"/>
</dbReference>
<dbReference type="EMBL" id="JAWLUM010000004">
    <property type="protein sequence ID" value="MDV7136611.1"/>
    <property type="molecule type" value="Genomic_DNA"/>
</dbReference>
<keyword evidence="4" id="KW-1185">Reference proteome</keyword>
<dbReference type="PRINTS" id="PR01438">
    <property type="entry name" value="UNVRSLSTRESS"/>
</dbReference>
<dbReference type="InterPro" id="IPR014729">
    <property type="entry name" value="Rossmann-like_a/b/a_fold"/>
</dbReference>
<accession>A0ABU4F0X5</accession>
<comment type="similarity">
    <text evidence="1">Belongs to the universal stress protein A family.</text>
</comment>
<proteinExistence type="inferred from homology"/>
<dbReference type="SUPFAM" id="SSF52402">
    <property type="entry name" value="Adenine nucleotide alpha hydrolases-like"/>
    <property type="match status" value="2"/>
</dbReference>
<dbReference type="Pfam" id="PF00582">
    <property type="entry name" value="Usp"/>
    <property type="match status" value="2"/>
</dbReference>
<evidence type="ECO:0000256" key="1">
    <source>
        <dbReference type="ARBA" id="ARBA00008791"/>
    </source>
</evidence>
<evidence type="ECO:0000313" key="3">
    <source>
        <dbReference type="EMBL" id="MDV7136611.1"/>
    </source>
</evidence>
<evidence type="ECO:0000313" key="4">
    <source>
        <dbReference type="Proteomes" id="UP001185792"/>
    </source>
</evidence>
<dbReference type="InterPro" id="IPR006016">
    <property type="entry name" value="UspA"/>
</dbReference>
<dbReference type="InterPro" id="IPR006015">
    <property type="entry name" value="Universal_stress_UspA"/>
</dbReference>
<gene>
    <name evidence="3" type="ORF">R4198_23195</name>
</gene>
<sequence>MNVNAPVVAAVDGSVHSHHALRWAADAAIRKNLPLKVVTTVQTITSGYAPGVSKTQALIDAALRDDAHNVVDAAVEKVAKENSSVVVDGQVIEGRPELVLRDISSDAHLMVLGSRGRGGVAGLLLGSVSTETAAHADCPVVVVHGQYPATGPVVVGIDGSPTSHEALTRAFAEADERNTPLIVVHTYLGFSSDVFYGHSEVIQQLRDEAAERVGELLSGFRQDYPDLVVETRISALDAARYILDVGNDAQLIVVGSRGRGGFRGLLLGSVSRAILHGAPCPVMVVHPVR</sequence>
<dbReference type="Gene3D" id="3.40.50.620">
    <property type="entry name" value="HUPs"/>
    <property type="match status" value="2"/>
</dbReference>
<feature type="domain" description="UspA" evidence="2">
    <location>
        <begin position="152"/>
        <end position="286"/>
    </location>
</feature>
<dbReference type="PANTHER" id="PTHR31964:SF113">
    <property type="entry name" value="USPA DOMAIN-CONTAINING PROTEIN"/>
    <property type="match status" value="1"/>
</dbReference>